<dbReference type="GO" id="GO:0015074">
    <property type="term" value="P:DNA integration"/>
    <property type="evidence" value="ECO:0007669"/>
    <property type="project" value="InterPro"/>
</dbReference>
<evidence type="ECO:0000313" key="3">
    <source>
        <dbReference type="Proteomes" id="UP000654075"/>
    </source>
</evidence>
<dbReference type="Gene3D" id="1.10.443.10">
    <property type="entry name" value="Intergrase catalytic core"/>
    <property type="match status" value="1"/>
</dbReference>
<comment type="caution">
    <text evidence="2">The sequence shown here is derived from an EMBL/GenBank/DDBJ whole genome shotgun (WGS) entry which is preliminary data.</text>
</comment>
<dbReference type="SUPFAM" id="SSF56349">
    <property type="entry name" value="DNA breaking-rejoining enzymes"/>
    <property type="match status" value="1"/>
</dbReference>
<dbReference type="EMBL" id="CAJNNV010029918">
    <property type="protein sequence ID" value="CAE8630611.1"/>
    <property type="molecule type" value="Genomic_DNA"/>
</dbReference>
<keyword evidence="3" id="KW-1185">Reference proteome</keyword>
<dbReference type="GO" id="GO:0006310">
    <property type="term" value="P:DNA recombination"/>
    <property type="evidence" value="ECO:0007669"/>
    <property type="project" value="UniProtKB-KW"/>
</dbReference>
<accession>A0A813GZ62</accession>
<evidence type="ECO:0000313" key="2">
    <source>
        <dbReference type="EMBL" id="CAE8630611.1"/>
    </source>
</evidence>
<organism evidence="2 3">
    <name type="scientific">Polarella glacialis</name>
    <name type="common">Dinoflagellate</name>
    <dbReference type="NCBI Taxonomy" id="89957"/>
    <lineage>
        <taxon>Eukaryota</taxon>
        <taxon>Sar</taxon>
        <taxon>Alveolata</taxon>
        <taxon>Dinophyceae</taxon>
        <taxon>Suessiales</taxon>
        <taxon>Suessiaceae</taxon>
        <taxon>Polarella</taxon>
    </lineage>
</organism>
<dbReference type="AlphaFoldDB" id="A0A813GZ62"/>
<dbReference type="InterPro" id="IPR011010">
    <property type="entry name" value="DNA_brk_join_enz"/>
</dbReference>
<dbReference type="Proteomes" id="UP000654075">
    <property type="component" value="Unassembled WGS sequence"/>
</dbReference>
<sequence>MIRPPALRPAPVSLARRHPSTVINYRRCLLLFLKWCDYHGVSFSTPWQLDDLLVEWQVTNQATKSQFAAALAAAELGSPTCKGQLNWARTVLKDWEITSVISHHIPMPKQLAILIAFGLAVRGRGRLGAGVIFQQAKGLRPSELLSLLPEHITLPEQQHFGNSPAAVISLGVKTGTKLKRAQAVTVSEQSNPLALFLLRELVESTPKGVPMIASITLPQYQKELRIVCEKLGLPPLTPHSPRAGFATDQIISGRDFVSVREEGSWLSDSSLRIYLDQVAVAGQSASEAIGKHNLLIKELTTHCRSLSRLATKPFPFALPAPQEVPAAAATVM</sequence>
<protein>
    <submittedName>
        <fullName evidence="2">Uncharacterized protein</fullName>
    </submittedName>
</protein>
<proteinExistence type="predicted"/>
<dbReference type="InterPro" id="IPR013762">
    <property type="entry name" value="Integrase-like_cat_sf"/>
</dbReference>
<keyword evidence="1" id="KW-0233">DNA recombination</keyword>
<gene>
    <name evidence="2" type="ORF">PGLA1383_LOCUS46876</name>
</gene>
<reference evidence="2" key="1">
    <citation type="submission" date="2021-02" db="EMBL/GenBank/DDBJ databases">
        <authorList>
            <person name="Dougan E. K."/>
            <person name="Rhodes N."/>
            <person name="Thang M."/>
            <person name="Chan C."/>
        </authorList>
    </citation>
    <scope>NUCLEOTIDE SEQUENCE</scope>
</reference>
<evidence type="ECO:0000256" key="1">
    <source>
        <dbReference type="ARBA" id="ARBA00023172"/>
    </source>
</evidence>
<dbReference type="GO" id="GO:0003677">
    <property type="term" value="F:DNA binding"/>
    <property type="evidence" value="ECO:0007669"/>
    <property type="project" value="InterPro"/>
</dbReference>
<name>A0A813GZ62_POLGL</name>